<comment type="caution">
    <text evidence="1">Lacks conserved residue(s) required for the propagation of feature annotation.</text>
</comment>
<feature type="chain" id="PRO_5004612097" description="Peptidase M12A domain-containing protein" evidence="2">
    <location>
        <begin position="19"/>
        <end position="459"/>
    </location>
</feature>
<dbReference type="RefSeq" id="XP_007803484.1">
    <property type="nucleotide sequence ID" value="XM_007805293.1"/>
</dbReference>
<dbReference type="InterPro" id="IPR024079">
    <property type="entry name" value="MetalloPept_cat_dom_sf"/>
</dbReference>
<evidence type="ECO:0000256" key="2">
    <source>
        <dbReference type="SAM" id="SignalP"/>
    </source>
</evidence>
<reference evidence="5" key="1">
    <citation type="journal article" date="2014" name="BMC Genomics">
        <title>Genome characteristics reveal the impact of lichenization on lichen-forming fungus Endocarpon pusillum Hedwig (Verrucariales, Ascomycota).</title>
        <authorList>
            <person name="Wang Y.-Y."/>
            <person name="Liu B."/>
            <person name="Zhang X.-Y."/>
            <person name="Zhou Q.-M."/>
            <person name="Zhang T."/>
            <person name="Li H."/>
            <person name="Yu Y.-F."/>
            <person name="Zhang X.-L."/>
            <person name="Hao X.-Y."/>
            <person name="Wang M."/>
            <person name="Wang L."/>
            <person name="Wei J.-C."/>
        </authorList>
    </citation>
    <scope>NUCLEOTIDE SEQUENCE [LARGE SCALE GENOMIC DNA]</scope>
    <source>
        <strain evidence="5">Z07020 / HMAS-L-300199</strain>
    </source>
</reference>
<keyword evidence="2" id="KW-0732">Signal</keyword>
<dbReference type="eggNOG" id="ENOG502RVH0">
    <property type="taxonomic scope" value="Eukaryota"/>
</dbReference>
<protein>
    <recommendedName>
        <fullName evidence="3">Peptidase M12A domain-containing protein</fullName>
    </recommendedName>
</protein>
<feature type="binding site" evidence="1">
    <location>
        <position position="226"/>
    </location>
    <ligand>
        <name>Zn(2+)</name>
        <dbReference type="ChEBI" id="CHEBI:29105"/>
        <note>catalytic</note>
    </ligand>
</feature>
<keyword evidence="1" id="KW-0645">Protease</keyword>
<dbReference type="GO" id="GO:0004222">
    <property type="term" value="F:metalloendopeptidase activity"/>
    <property type="evidence" value="ECO:0007669"/>
    <property type="project" value="UniProtKB-UniRule"/>
</dbReference>
<dbReference type="InterPro" id="IPR006026">
    <property type="entry name" value="Peptidase_Metallo"/>
</dbReference>
<keyword evidence="5" id="KW-1185">Reference proteome</keyword>
<evidence type="ECO:0000313" key="5">
    <source>
        <dbReference type="Proteomes" id="UP000019373"/>
    </source>
</evidence>
<dbReference type="InterPro" id="IPR001506">
    <property type="entry name" value="Peptidase_M12A"/>
</dbReference>
<comment type="cofactor">
    <cofactor evidence="1">
        <name>Zn(2+)</name>
        <dbReference type="ChEBI" id="CHEBI:29105"/>
    </cofactor>
    <text evidence="1">Binds 1 zinc ion per subunit.</text>
</comment>
<dbReference type="AlphaFoldDB" id="U1HKT3"/>
<evidence type="ECO:0000259" key="3">
    <source>
        <dbReference type="PROSITE" id="PS51864"/>
    </source>
</evidence>
<dbReference type="SUPFAM" id="SSF55486">
    <property type="entry name" value="Metalloproteases ('zincins'), catalytic domain"/>
    <property type="match status" value="1"/>
</dbReference>
<dbReference type="HOGENOM" id="CLU_595851_0_0_1"/>
<dbReference type="PROSITE" id="PS51864">
    <property type="entry name" value="ASTACIN"/>
    <property type="match status" value="1"/>
</dbReference>
<accession>U1HKT3</accession>
<dbReference type="GO" id="GO:0008270">
    <property type="term" value="F:zinc ion binding"/>
    <property type="evidence" value="ECO:0007669"/>
    <property type="project" value="UniProtKB-UniRule"/>
</dbReference>
<organism evidence="4 5">
    <name type="scientific">Endocarpon pusillum (strain Z07020 / HMAS-L-300199)</name>
    <name type="common">Lichen-forming fungus</name>
    <dbReference type="NCBI Taxonomy" id="1263415"/>
    <lineage>
        <taxon>Eukaryota</taxon>
        <taxon>Fungi</taxon>
        <taxon>Dikarya</taxon>
        <taxon>Ascomycota</taxon>
        <taxon>Pezizomycotina</taxon>
        <taxon>Eurotiomycetes</taxon>
        <taxon>Chaetothyriomycetidae</taxon>
        <taxon>Verrucariales</taxon>
        <taxon>Verrucariaceae</taxon>
        <taxon>Endocarpon</taxon>
    </lineage>
</organism>
<dbReference type="GeneID" id="19237441"/>
<gene>
    <name evidence="4" type="ORF">EPUS_02387</name>
</gene>
<feature type="binding site" evidence="1">
    <location>
        <position position="222"/>
    </location>
    <ligand>
        <name>Zn(2+)</name>
        <dbReference type="ChEBI" id="CHEBI:29105"/>
        <note>catalytic</note>
    </ligand>
</feature>
<feature type="domain" description="Peptidase M12A" evidence="3">
    <location>
        <begin position="121"/>
        <end position="348"/>
    </location>
</feature>
<feature type="binding site" evidence="1">
    <location>
        <position position="232"/>
    </location>
    <ligand>
        <name>Zn(2+)</name>
        <dbReference type="ChEBI" id="CHEBI:29105"/>
        <note>catalytic</note>
    </ligand>
</feature>
<keyword evidence="1" id="KW-0378">Hydrolase</keyword>
<proteinExistence type="predicted"/>
<dbReference type="SMART" id="SM00235">
    <property type="entry name" value="ZnMc"/>
    <property type="match status" value="1"/>
</dbReference>
<dbReference type="OrthoDB" id="291007at2759"/>
<dbReference type="PANTHER" id="PTHR10127">
    <property type="entry name" value="DISCOIDIN, CUB, EGF, LAMININ , AND ZINC METALLOPROTEASE DOMAIN CONTAINING"/>
    <property type="match status" value="1"/>
</dbReference>
<keyword evidence="1" id="KW-0482">Metalloprotease</keyword>
<dbReference type="GO" id="GO:0006508">
    <property type="term" value="P:proteolysis"/>
    <property type="evidence" value="ECO:0007669"/>
    <property type="project" value="UniProtKB-KW"/>
</dbReference>
<dbReference type="OMA" id="EADANCC"/>
<dbReference type="PANTHER" id="PTHR10127:SF850">
    <property type="entry name" value="METALLOENDOPEPTIDASE"/>
    <property type="match status" value="1"/>
</dbReference>
<feature type="active site" evidence="1">
    <location>
        <position position="223"/>
    </location>
</feature>
<keyword evidence="1" id="KW-0862">Zinc</keyword>
<name>U1HKT3_ENDPU</name>
<dbReference type="Pfam" id="PF01400">
    <property type="entry name" value="Astacin"/>
    <property type="match status" value="1"/>
</dbReference>
<dbReference type="Proteomes" id="UP000019373">
    <property type="component" value="Unassembled WGS sequence"/>
</dbReference>
<evidence type="ECO:0000256" key="1">
    <source>
        <dbReference type="PROSITE-ProRule" id="PRU01211"/>
    </source>
</evidence>
<sequence>MVGFELLSAAFLLSFACAQILVPPGNVSSGYVEPSGPQALSFSVSDNARQISWFFTPNGFAVVEGDIIYGTIEDFNRAVINITYNSESDLNTAGTSANTTAPARRRSIIPPAPHAVKRANSVFPGSSALWPDGNILYRYADQETEDALSLYTDAAANAWQEAVPCLNFTKLPNGVGGSDPIVTVYANVPNQGYCLASLGFSPFGTIMSLDTGGGCGVPELIHEWGHILGLYHEQKRPDSFAKNPFQCQNLIDYPFGILTAEADANCCGKEPNYGCCGWACQFTPQFDLYNVQDPVNGEYDLDSIMLYRNDAFAKPGTLTLLNGPNTFINPQQLSAGDINRIKALYGCPPDKPQPPKCPKGCDPTNYQNKCSFPTAPVCIYPSPSTPNPRAACACRAGYKATTSGIPDNDTTKQWRLPAPEGNFRVWVAEDVACDTLCDKPSGTESCREVAELPAECLRN</sequence>
<feature type="signal peptide" evidence="2">
    <location>
        <begin position="1"/>
        <end position="18"/>
    </location>
</feature>
<dbReference type="EMBL" id="KE721278">
    <property type="protein sequence ID" value="ERF70865.1"/>
    <property type="molecule type" value="Genomic_DNA"/>
</dbReference>
<evidence type="ECO:0000313" key="4">
    <source>
        <dbReference type="EMBL" id="ERF70865.1"/>
    </source>
</evidence>
<keyword evidence="1" id="KW-0479">Metal-binding</keyword>
<dbReference type="Gene3D" id="3.40.390.10">
    <property type="entry name" value="Collagenase (Catalytic Domain)"/>
    <property type="match status" value="1"/>
</dbReference>